<feature type="domain" description="CCHC-type" evidence="2">
    <location>
        <begin position="71"/>
        <end position="84"/>
    </location>
</feature>
<dbReference type="InterPro" id="IPR025836">
    <property type="entry name" value="Zn_knuckle_CX2CX4HX4C"/>
</dbReference>
<dbReference type="GO" id="GO:0003676">
    <property type="term" value="F:nucleic acid binding"/>
    <property type="evidence" value="ECO:0007669"/>
    <property type="project" value="InterPro"/>
</dbReference>
<dbReference type="Pfam" id="PF14392">
    <property type="entry name" value="zf-CCHC_4"/>
    <property type="match status" value="1"/>
</dbReference>
<name>A0AAW2VQR6_SESRA</name>
<gene>
    <name evidence="3" type="ORF">Sradi_0769600</name>
</gene>
<comment type="caution">
    <text evidence="3">The sequence shown here is derived from an EMBL/GenBank/DDBJ whole genome shotgun (WGS) entry which is preliminary data.</text>
</comment>
<evidence type="ECO:0000256" key="1">
    <source>
        <dbReference type="PROSITE-ProRule" id="PRU00047"/>
    </source>
</evidence>
<keyword evidence="1" id="KW-0479">Metal-binding</keyword>
<organism evidence="3">
    <name type="scientific">Sesamum radiatum</name>
    <name type="common">Black benniseed</name>
    <dbReference type="NCBI Taxonomy" id="300843"/>
    <lineage>
        <taxon>Eukaryota</taxon>
        <taxon>Viridiplantae</taxon>
        <taxon>Streptophyta</taxon>
        <taxon>Embryophyta</taxon>
        <taxon>Tracheophyta</taxon>
        <taxon>Spermatophyta</taxon>
        <taxon>Magnoliopsida</taxon>
        <taxon>eudicotyledons</taxon>
        <taxon>Gunneridae</taxon>
        <taxon>Pentapetalae</taxon>
        <taxon>asterids</taxon>
        <taxon>lamiids</taxon>
        <taxon>Lamiales</taxon>
        <taxon>Pedaliaceae</taxon>
        <taxon>Sesamum</taxon>
    </lineage>
</organism>
<evidence type="ECO:0000259" key="2">
    <source>
        <dbReference type="PROSITE" id="PS50158"/>
    </source>
</evidence>
<dbReference type="PANTHER" id="PTHR31286:SF178">
    <property type="entry name" value="DUF4283 DOMAIN-CONTAINING PROTEIN"/>
    <property type="match status" value="1"/>
</dbReference>
<reference evidence="3" key="2">
    <citation type="journal article" date="2024" name="Plant">
        <title>Genomic evolution and insights into agronomic trait innovations of Sesamum species.</title>
        <authorList>
            <person name="Miao H."/>
            <person name="Wang L."/>
            <person name="Qu L."/>
            <person name="Liu H."/>
            <person name="Sun Y."/>
            <person name="Le M."/>
            <person name="Wang Q."/>
            <person name="Wei S."/>
            <person name="Zheng Y."/>
            <person name="Lin W."/>
            <person name="Duan Y."/>
            <person name="Cao H."/>
            <person name="Xiong S."/>
            <person name="Wang X."/>
            <person name="Wei L."/>
            <person name="Li C."/>
            <person name="Ma Q."/>
            <person name="Ju M."/>
            <person name="Zhao R."/>
            <person name="Li G."/>
            <person name="Mu C."/>
            <person name="Tian Q."/>
            <person name="Mei H."/>
            <person name="Zhang T."/>
            <person name="Gao T."/>
            <person name="Zhang H."/>
        </authorList>
    </citation>
    <scope>NUCLEOTIDE SEQUENCE</scope>
    <source>
        <strain evidence="3">G02</strain>
    </source>
</reference>
<dbReference type="InterPro" id="IPR001878">
    <property type="entry name" value="Znf_CCHC"/>
</dbReference>
<sequence>MSPDIANFIGKKISRFLGSDQTTGPESLGSFMRLRIGIDVTKPLPQVVKIRIVLGDEQIVTFTYEWLPNFCYLCGRNGHISNWCETRFQLEFVDLGDSSPYGLWLRAVGRADSRTRFPQTTFNPA</sequence>
<dbReference type="AlphaFoldDB" id="A0AAW2VQR6"/>
<accession>A0AAW2VQR6</accession>
<dbReference type="EMBL" id="JACGWJ010000003">
    <property type="protein sequence ID" value="KAL0431436.1"/>
    <property type="molecule type" value="Genomic_DNA"/>
</dbReference>
<dbReference type="PANTHER" id="PTHR31286">
    <property type="entry name" value="GLYCINE-RICH CELL WALL STRUCTURAL PROTEIN 1.8-LIKE"/>
    <property type="match status" value="1"/>
</dbReference>
<dbReference type="GO" id="GO:0008270">
    <property type="term" value="F:zinc ion binding"/>
    <property type="evidence" value="ECO:0007669"/>
    <property type="project" value="UniProtKB-KW"/>
</dbReference>
<keyword evidence="1" id="KW-0863">Zinc-finger</keyword>
<keyword evidence="1" id="KW-0862">Zinc</keyword>
<dbReference type="InterPro" id="IPR040256">
    <property type="entry name" value="At4g02000-like"/>
</dbReference>
<reference evidence="3" key="1">
    <citation type="submission" date="2020-06" db="EMBL/GenBank/DDBJ databases">
        <authorList>
            <person name="Li T."/>
            <person name="Hu X."/>
            <person name="Zhang T."/>
            <person name="Song X."/>
            <person name="Zhang H."/>
            <person name="Dai N."/>
            <person name="Sheng W."/>
            <person name="Hou X."/>
            <person name="Wei L."/>
        </authorList>
    </citation>
    <scope>NUCLEOTIDE SEQUENCE</scope>
    <source>
        <strain evidence="3">G02</strain>
        <tissue evidence="3">Leaf</tissue>
    </source>
</reference>
<proteinExistence type="predicted"/>
<protein>
    <recommendedName>
        <fullName evidence="2">CCHC-type domain-containing protein</fullName>
    </recommendedName>
</protein>
<evidence type="ECO:0000313" key="3">
    <source>
        <dbReference type="EMBL" id="KAL0431436.1"/>
    </source>
</evidence>
<dbReference type="PROSITE" id="PS50158">
    <property type="entry name" value="ZF_CCHC"/>
    <property type="match status" value="1"/>
</dbReference>